<evidence type="ECO:0000256" key="1">
    <source>
        <dbReference type="SAM" id="MobiDB-lite"/>
    </source>
</evidence>
<evidence type="ECO:0008006" key="4">
    <source>
        <dbReference type="Google" id="ProtNLM"/>
    </source>
</evidence>
<feature type="region of interest" description="Disordered" evidence="1">
    <location>
        <begin position="31"/>
        <end position="214"/>
    </location>
</feature>
<feature type="compositionally biased region" description="Acidic residues" evidence="1">
    <location>
        <begin position="959"/>
        <end position="994"/>
    </location>
</feature>
<evidence type="ECO:0000313" key="3">
    <source>
        <dbReference type="Proteomes" id="UP001165080"/>
    </source>
</evidence>
<keyword evidence="3" id="KW-1185">Reference proteome</keyword>
<comment type="caution">
    <text evidence="2">The sequence shown here is derived from an EMBL/GenBank/DDBJ whole genome shotgun (WGS) entry which is preliminary data.</text>
</comment>
<feature type="region of interest" description="Disordered" evidence="1">
    <location>
        <begin position="922"/>
        <end position="999"/>
    </location>
</feature>
<dbReference type="PANTHER" id="PTHR45725">
    <property type="entry name" value="FORMIN HOMOLOGY 2 FAMILY MEMBER"/>
    <property type="match status" value="1"/>
</dbReference>
<dbReference type="Proteomes" id="UP001165080">
    <property type="component" value="Unassembled WGS sequence"/>
</dbReference>
<evidence type="ECO:0000313" key="2">
    <source>
        <dbReference type="EMBL" id="GLC50959.1"/>
    </source>
</evidence>
<proteinExistence type="predicted"/>
<reference evidence="2 3" key="1">
    <citation type="journal article" date="2023" name="Commun. Biol.">
        <title>Reorganization of the ancestral sex-determining regions during the evolution of trioecy in Pleodorina starrii.</title>
        <authorList>
            <person name="Takahashi K."/>
            <person name="Suzuki S."/>
            <person name="Kawai-Toyooka H."/>
            <person name="Yamamoto K."/>
            <person name="Hamaji T."/>
            <person name="Ootsuki R."/>
            <person name="Yamaguchi H."/>
            <person name="Kawachi M."/>
            <person name="Higashiyama T."/>
            <person name="Nozaki H."/>
        </authorList>
    </citation>
    <scope>NUCLEOTIDE SEQUENCE [LARGE SCALE GENOMIC DNA]</scope>
    <source>
        <strain evidence="2 3">NIES-4479</strain>
    </source>
</reference>
<feature type="compositionally biased region" description="Pro residues" evidence="1">
    <location>
        <begin position="52"/>
        <end position="63"/>
    </location>
</feature>
<name>A0A9W6BF52_9CHLO</name>
<sequence length="1681" mass="170309">METATQLSGMPLSTKFRLLLPGWPGRLCAECQAPGTGARPVRAPAPRAALDTPPPPPPPPSRPSQPQLLPEGSGRRPGSRSGAPPQRPPARRGVVQPQHPPPYPAGGAPADPRGDDRTAAAAAAGGRNGPRTRPEKGGGSRNNSGGSSSGSGSGGAAARAGASAGYGGDTGAAARLGEELRSGPPGGAAAAASAGATRGHVGEQGASGRGAGGSAVWSQVRGADVETWASLVRQYGMTLGGAFAANALFRAAHFVDTSGALLAADSDRTRGLGNPPPPPPPQAAASGSAVAAAAAAGTDASPAGQPAAAAPPRPLDGTAFSELVQQLLLPATEAAVAGQLDATRCCRLLWALGKLSGTAGPAAEEAGEAGAGTERAETLDAGGGATQPGLPQAQQHHQHHHQQISGPAATEGLGQGKLGERPVRRASPGPALLQSAMRGAGAHCAAALAAQLLRHLLAAEEGGGGGDGAGGRGRAGSPAPRAGNSPGAGRADSDISPGGLNGRMLVMAAWGLARLTSEGHLRYGASYGGAEGAAAVTSFAPGRAELWDGLCAALRPRLVGLPARELSNAMWALAAARHCHHPVFGDLAAALEPHLEAAVAECEARRRPLPASGGGSCNVQDLANAVWALARSGRLSPDGAGSGSGSGSSRLLGLAESAVLCALPQLRAQHVASLLWSFVTMRYRPRRRVAAAAAAATSSPGAGAGAGGSRQQQQLSMYQLLARRVVELQLLQREDEGIVAQVVWALVKERQADERLLAAAAARLREGAGRLTLREAAMVASAYRMARCVDPGLFSALLLRAGCLPRWELLEAPHADVSISLLLRGLAWAGCYDKVVYTRLCDALHAHLRSIQPQPLALALWALAEAQHRQPAFLAAATTMATALVSRFSGGELSCTALSLARLGARNADFFGAAAVTLTALRGGGGDGGGGRGEGSGGGSGGVAEAAELVPGEAAPVYGEDESDEDDEYDGLDEEDEQEDEQAEDEEAEEEEGGGSELAAASRREAFPLSTAAAAPAGAGRRLRRRGGRRYWLPRAATALSSSRWRRIDLLNPQELANLMAAYAISGNVDEMLYYRAQIRTRRLLKASSVLRRDAAAAAGGGSAAAAAAALARGDPVAAADMSAAAVTKLLWAFVAVGVQEPPLLRALAARLRQLLQRLEPRDIAALAWALATSRLPDCDDLLARAVRAAAEHARAFAPADLATVAWAAATVGLHNPALMDACARLVLAAPPLPPAAAAAAAAAASGFPSPSLKVLSDVTWAHSMLRLYHPQLLARAGDLAAARLGGGAAASAAAAPAAAEATAPWLPPDMELNHLVALLEAHAIWAAAPAAYGSGAGERGGSCYHDGLFRAAARVLLSRLDELTSDEVVTLTWCCTAVLHELPPPEEAAAKEAAARTQQQLLQGNDRDDRQQQHHHPVLALLAALSELLAATPPDSFLQPELTQLAQAHAMSVDYAAAVAAAAAAEPPSLAPACAAAAPLALPAALLRRVSGAWGAAPAPRTRRLVVELCAALDEAGFSDVEMDARSEDGLLPVDVAATWRPQLRQAPTRGSHGGAVPPIAAGATASAAIGGSGCDGGALGPVPVRYAFLVATSELQAVGQPQVYWGPLAVRVRLLQARGWRVVVVPAPLAAATGGGGGGGAPSRGGGLDAAARREYVRELLRVVLAGADGVGAGQVATA</sequence>
<accession>A0A9W6BF52</accession>
<dbReference type="InterPro" id="IPR051425">
    <property type="entry name" value="Formin_Homology"/>
</dbReference>
<dbReference type="PANTHER" id="PTHR45725:SF18">
    <property type="entry name" value="ORC1-LIKE AAA ATPASE DOMAIN-CONTAINING PROTEIN"/>
    <property type="match status" value="1"/>
</dbReference>
<feature type="region of interest" description="Disordered" evidence="1">
    <location>
        <begin position="1388"/>
        <end position="1415"/>
    </location>
</feature>
<feature type="compositionally biased region" description="Low complexity" evidence="1">
    <location>
        <begin position="187"/>
        <end position="196"/>
    </location>
</feature>
<feature type="compositionally biased region" description="Low complexity" evidence="1">
    <location>
        <begin position="283"/>
        <end position="308"/>
    </location>
</feature>
<feature type="compositionally biased region" description="Low complexity" evidence="1">
    <location>
        <begin position="119"/>
        <end position="131"/>
    </location>
</feature>
<organism evidence="2 3">
    <name type="scientific">Pleodorina starrii</name>
    <dbReference type="NCBI Taxonomy" id="330485"/>
    <lineage>
        <taxon>Eukaryota</taxon>
        <taxon>Viridiplantae</taxon>
        <taxon>Chlorophyta</taxon>
        <taxon>core chlorophytes</taxon>
        <taxon>Chlorophyceae</taxon>
        <taxon>CS clade</taxon>
        <taxon>Chlamydomonadales</taxon>
        <taxon>Volvocaceae</taxon>
        <taxon>Pleodorina</taxon>
    </lineage>
</organism>
<feature type="region of interest" description="Disordered" evidence="1">
    <location>
        <begin position="266"/>
        <end position="314"/>
    </location>
</feature>
<feature type="compositionally biased region" description="Gly residues" evidence="1">
    <location>
        <begin position="463"/>
        <end position="474"/>
    </location>
</feature>
<feature type="region of interest" description="Disordered" evidence="1">
    <location>
        <begin position="359"/>
        <end position="427"/>
    </location>
</feature>
<protein>
    <recommendedName>
        <fullName evidence="4">RAP domain-containing protein</fullName>
    </recommendedName>
</protein>
<feature type="compositionally biased region" description="Gly residues" evidence="1">
    <location>
        <begin position="922"/>
        <end position="942"/>
    </location>
</feature>
<gene>
    <name evidence="2" type="primary">PLESTMB000515</name>
    <name evidence="2" type="ORF">PLESTB_000451000</name>
</gene>
<dbReference type="EMBL" id="BRXU01000004">
    <property type="protein sequence ID" value="GLC50959.1"/>
    <property type="molecule type" value="Genomic_DNA"/>
</dbReference>
<feature type="compositionally biased region" description="Low complexity" evidence="1">
    <location>
        <begin position="38"/>
        <end position="51"/>
    </location>
</feature>
<feature type="region of interest" description="Disordered" evidence="1">
    <location>
        <begin position="463"/>
        <end position="496"/>
    </location>
</feature>